<organism evidence="2 3">
    <name type="scientific">Microbispora hainanensis</name>
    <dbReference type="NCBI Taxonomy" id="568844"/>
    <lineage>
        <taxon>Bacteria</taxon>
        <taxon>Bacillati</taxon>
        <taxon>Actinomycetota</taxon>
        <taxon>Actinomycetes</taxon>
        <taxon>Streptosporangiales</taxon>
        <taxon>Streptosporangiaceae</taxon>
        <taxon>Microbispora</taxon>
    </lineage>
</organism>
<dbReference type="EMBL" id="VIRM01000011">
    <property type="protein sequence ID" value="TQS21523.1"/>
    <property type="molecule type" value="Genomic_DNA"/>
</dbReference>
<accession>A0A544YXM3</accession>
<protein>
    <submittedName>
        <fullName evidence="2">DUF2992 family protein</fullName>
    </submittedName>
</protein>
<feature type="region of interest" description="Disordered" evidence="1">
    <location>
        <begin position="1"/>
        <end position="55"/>
    </location>
</feature>
<dbReference type="Pfam" id="PF11208">
    <property type="entry name" value="DUF2992"/>
    <property type="match status" value="1"/>
</dbReference>
<reference evidence="2 3" key="1">
    <citation type="submission" date="2019-07" db="EMBL/GenBank/DDBJ databases">
        <title>Microbispora hainanensis DSM 45428.</title>
        <authorList>
            <person name="Thawai C."/>
        </authorList>
    </citation>
    <scope>NUCLEOTIDE SEQUENCE [LARGE SCALE GENOMIC DNA]</scope>
    <source>
        <strain evidence="2 3">DSM 45428</strain>
    </source>
</reference>
<evidence type="ECO:0000256" key="1">
    <source>
        <dbReference type="SAM" id="MobiDB-lite"/>
    </source>
</evidence>
<gene>
    <name evidence="2" type="ORF">FLX08_11940</name>
</gene>
<feature type="region of interest" description="Disordered" evidence="1">
    <location>
        <begin position="175"/>
        <end position="250"/>
    </location>
</feature>
<proteinExistence type="predicted"/>
<feature type="compositionally biased region" description="Low complexity" evidence="1">
    <location>
        <begin position="209"/>
        <end position="221"/>
    </location>
</feature>
<dbReference type="InterPro" id="IPR016787">
    <property type="entry name" value="UCP021328"/>
</dbReference>
<dbReference type="AlphaFoldDB" id="A0A544YXM3"/>
<evidence type="ECO:0000313" key="3">
    <source>
        <dbReference type="Proteomes" id="UP000316541"/>
    </source>
</evidence>
<sequence>MPISLPRVPSAARGKAMAAPETRSSSWASHTKTRSRSVARAPAGPGSEPVPAVSYPPLVSPSGSLGGCPVCRKRLRQAACRHTCGGIVVSLSVYFESPFWVGMLEIVEDGELRATRFVLGSEPTDPELYAFLMRHGVALLERAETAPAVPVEERGDRRVNPKRAAKLAARAAARVTRRGTAAQEAVRLEMESAKGEARVNRRERERAGRAPPRGGPPQADRAPSRPLTAGGSVPSRSGGITPGRPRLSPS</sequence>
<name>A0A544YXM3_9ACTN</name>
<evidence type="ECO:0000313" key="2">
    <source>
        <dbReference type="EMBL" id="TQS21523.1"/>
    </source>
</evidence>
<feature type="compositionally biased region" description="Basic and acidic residues" evidence="1">
    <location>
        <begin position="186"/>
        <end position="208"/>
    </location>
</feature>
<dbReference type="Proteomes" id="UP000316541">
    <property type="component" value="Unassembled WGS sequence"/>
</dbReference>
<comment type="caution">
    <text evidence="2">The sequence shown here is derived from an EMBL/GenBank/DDBJ whole genome shotgun (WGS) entry which is preliminary data.</text>
</comment>